<keyword evidence="3" id="KW-1185">Reference proteome</keyword>
<evidence type="ECO:0000313" key="3">
    <source>
        <dbReference type="Proteomes" id="UP000440498"/>
    </source>
</evidence>
<protein>
    <submittedName>
        <fullName evidence="2">ATP-binding protein</fullName>
    </submittedName>
</protein>
<sequence length="640" mass="70774">MFHAYRDGREGSKQRAINFDGDVVDRVFPSAKDSDKILIQCRCLDDETTIVEKAQWLKRQGKNWRFEGNCPKSSFFKFVEPGVLFAMVVDASTSPATATWVVIPKTHPAHEAIVNHGESARLDRSGMIALFGNDGAYSTHVLGEHFHTLFQKTELSMPNSIEQDSMAPDPVGLFEILASAGHRLPSAVADLVDNSISAGASKIEITFPNPNDGGRWMSIRDDGRGMTYDDLRKAMRVGNRRLYDGGDLGKFGYGLKGASWSQSDCLTVVTKAQNGIKSTMTWDKDHLAKTGAWDVLEEPVEEKYEAESEIATTGTVVLLTRMRPPAEMATVKNVDPYTVEVTSVREHLELVFHRYLEGAVPGRSKVDIYINGEPLEGNNPMGHPLTKPYDPRTLMLNESDPEKKAIVAVRAFITPNEDELEKYHCAQGPEAVRRARERISLSGRWNETQGLYFYRLNRLIKWGGWEQMFAVDEKTKLLRVAVDFDRQADDPLKVNISKQEIKLPVNMSSNMKDILKEPRTEARSRYRKTGKGESSGSASSTNGSSSSSPVTGEPIGAPTSSGKPKSVKVVGGAIRLVDSGAAPWVRKKNFTGEHIEVTPQMPALVNLVLAVDGDPKAKIALSQFLLALEQADILKMLTHD</sequence>
<comment type="caution">
    <text evidence="2">The sequence shown here is derived from an EMBL/GenBank/DDBJ whole genome shotgun (WGS) entry which is preliminary data.</text>
</comment>
<keyword evidence="2" id="KW-0547">Nucleotide-binding</keyword>
<dbReference type="Pfam" id="PF13589">
    <property type="entry name" value="HATPase_c_3"/>
    <property type="match status" value="1"/>
</dbReference>
<dbReference type="RefSeq" id="WP_152841385.1">
    <property type="nucleotide sequence ID" value="NZ_WHUG01000019.1"/>
</dbReference>
<dbReference type="Proteomes" id="UP000440498">
    <property type="component" value="Unassembled WGS sequence"/>
</dbReference>
<dbReference type="InterPro" id="IPR036890">
    <property type="entry name" value="HATPase_C_sf"/>
</dbReference>
<gene>
    <name evidence="2" type="ORF">GEV02_29445</name>
</gene>
<feature type="region of interest" description="Disordered" evidence="1">
    <location>
        <begin position="509"/>
        <end position="566"/>
    </location>
</feature>
<reference evidence="2 3" key="1">
    <citation type="submission" date="2019-10" db="EMBL/GenBank/DDBJ databases">
        <title>Two novel species isolated from a subtropical stream in China.</title>
        <authorList>
            <person name="Lu H."/>
        </authorList>
    </citation>
    <scope>NUCLEOTIDE SEQUENCE [LARGE SCALE GENOMIC DNA]</scope>
    <source>
        <strain evidence="2 3">FT29W</strain>
    </source>
</reference>
<evidence type="ECO:0000256" key="1">
    <source>
        <dbReference type="SAM" id="MobiDB-lite"/>
    </source>
</evidence>
<name>A0A6A7NAU4_9BURK</name>
<accession>A0A6A7NAU4</accession>
<proteinExistence type="predicted"/>
<evidence type="ECO:0000313" key="2">
    <source>
        <dbReference type="EMBL" id="MQA42269.1"/>
    </source>
</evidence>
<dbReference type="Gene3D" id="3.30.565.10">
    <property type="entry name" value="Histidine kinase-like ATPase, C-terminal domain"/>
    <property type="match status" value="1"/>
</dbReference>
<feature type="compositionally biased region" description="Low complexity" evidence="1">
    <location>
        <begin position="532"/>
        <end position="548"/>
    </location>
</feature>
<feature type="compositionally biased region" description="Basic and acidic residues" evidence="1">
    <location>
        <begin position="513"/>
        <end position="524"/>
    </location>
</feature>
<dbReference type="SUPFAM" id="SSF55874">
    <property type="entry name" value="ATPase domain of HSP90 chaperone/DNA topoisomerase II/histidine kinase"/>
    <property type="match status" value="1"/>
</dbReference>
<dbReference type="EMBL" id="WHUG01000019">
    <property type="protein sequence ID" value="MQA42269.1"/>
    <property type="molecule type" value="Genomic_DNA"/>
</dbReference>
<dbReference type="AlphaFoldDB" id="A0A6A7NAU4"/>
<dbReference type="GO" id="GO:0005524">
    <property type="term" value="F:ATP binding"/>
    <property type="evidence" value="ECO:0007669"/>
    <property type="project" value="UniProtKB-KW"/>
</dbReference>
<organism evidence="2 3">
    <name type="scientific">Rugamonas aquatica</name>
    <dbReference type="NCBI Taxonomy" id="2743357"/>
    <lineage>
        <taxon>Bacteria</taxon>
        <taxon>Pseudomonadati</taxon>
        <taxon>Pseudomonadota</taxon>
        <taxon>Betaproteobacteria</taxon>
        <taxon>Burkholderiales</taxon>
        <taxon>Oxalobacteraceae</taxon>
        <taxon>Telluria group</taxon>
        <taxon>Rugamonas</taxon>
    </lineage>
</organism>
<keyword evidence="2" id="KW-0067">ATP-binding</keyword>